<dbReference type="EMBL" id="HE663493">
    <property type="protein sequence ID" value="CCG09438.1"/>
    <property type="molecule type" value="Genomic_DNA"/>
</dbReference>
<dbReference type="KEGG" id="rpm:RSPPHO_02812"/>
<organism evidence="1 2">
    <name type="scientific">Pararhodospirillum photometricum DSM 122</name>
    <dbReference type="NCBI Taxonomy" id="1150469"/>
    <lineage>
        <taxon>Bacteria</taxon>
        <taxon>Pseudomonadati</taxon>
        <taxon>Pseudomonadota</taxon>
        <taxon>Alphaproteobacteria</taxon>
        <taxon>Rhodospirillales</taxon>
        <taxon>Rhodospirillaceae</taxon>
        <taxon>Pararhodospirillum</taxon>
    </lineage>
</organism>
<name>H6SPB3_PARPM</name>
<reference evidence="1 2" key="1">
    <citation type="submission" date="2012-02" db="EMBL/GenBank/DDBJ databases">
        <title>Shotgun genome sequence of Phaeospirillum photometricum DSM 122.</title>
        <authorList>
            <person name="Duquesne K."/>
            <person name="Sturgis J."/>
        </authorList>
    </citation>
    <scope>NUCLEOTIDE SEQUENCE [LARGE SCALE GENOMIC DNA]</scope>
    <source>
        <strain evidence="2">DSM122</strain>
    </source>
</reference>
<proteinExistence type="predicted"/>
<keyword evidence="2" id="KW-1185">Reference proteome</keyword>
<protein>
    <submittedName>
        <fullName evidence="1">Uncharacterized protein</fullName>
    </submittedName>
</protein>
<dbReference type="AlphaFoldDB" id="H6SPB3"/>
<accession>H6SPB3</accession>
<gene>
    <name evidence="1" type="ORF">RSPPHO_02812</name>
</gene>
<evidence type="ECO:0000313" key="1">
    <source>
        <dbReference type="EMBL" id="CCG09438.1"/>
    </source>
</evidence>
<sequence>MGGDPGPHDAGPQDGNLADVAHHIASKMVAMPWPPPMHWVARA</sequence>
<dbReference type="Proteomes" id="UP000033220">
    <property type="component" value="Chromosome DSM 122"/>
</dbReference>
<dbReference type="HOGENOM" id="CLU_3238883_0_0_5"/>
<evidence type="ECO:0000313" key="2">
    <source>
        <dbReference type="Proteomes" id="UP000033220"/>
    </source>
</evidence>